<evidence type="ECO:0000313" key="2">
    <source>
        <dbReference type="Proteomes" id="UP000034764"/>
    </source>
</evidence>
<accession>A0A0G0P458</accession>
<organism evidence="1 2">
    <name type="scientific">Candidatus Yanofskybacteria bacterium GW2011_GWD2_39_48</name>
    <dbReference type="NCBI Taxonomy" id="1619031"/>
    <lineage>
        <taxon>Bacteria</taxon>
        <taxon>Candidatus Yanofskyibacteriota</taxon>
    </lineage>
</organism>
<dbReference type="AlphaFoldDB" id="A0A0G0P458"/>
<name>A0A0G0P458_9BACT</name>
<dbReference type="PATRIC" id="fig|1619031.3.peg.531"/>
<dbReference type="Proteomes" id="UP000034764">
    <property type="component" value="Unassembled WGS sequence"/>
</dbReference>
<evidence type="ECO:0000313" key="1">
    <source>
        <dbReference type="EMBL" id="KKR22698.1"/>
    </source>
</evidence>
<reference evidence="1 2" key="1">
    <citation type="journal article" date="2015" name="Nature">
        <title>rRNA introns, odd ribosomes, and small enigmatic genomes across a large radiation of phyla.</title>
        <authorList>
            <person name="Brown C.T."/>
            <person name="Hug L.A."/>
            <person name="Thomas B.C."/>
            <person name="Sharon I."/>
            <person name="Castelle C.J."/>
            <person name="Singh A."/>
            <person name="Wilkins M.J."/>
            <person name="Williams K.H."/>
            <person name="Banfield J.F."/>
        </authorList>
    </citation>
    <scope>NUCLEOTIDE SEQUENCE [LARGE SCALE GENOMIC DNA]</scope>
</reference>
<comment type="caution">
    <text evidence="1">The sequence shown here is derived from an EMBL/GenBank/DDBJ whole genome shotgun (WGS) entry which is preliminary data.</text>
</comment>
<dbReference type="EMBL" id="LBXD01000035">
    <property type="protein sequence ID" value="KKR22698.1"/>
    <property type="molecule type" value="Genomic_DNA"/>
</dbReference>
<gene>
    <name evidence="1" type="ORF">UT53_C0035G0004</name>
</gene>
<proteinExistence type="predicted"/>
<protein>
    <submittedName>
        <fullName evidence="1">Uncharacterized protein</fullName>
    </submittedName>
</protein>
<sequence>MNTMLSNVKKNKSIYTLGIAGVIVVSVLLTINFAGAESLAPQNISYSISSSGSPFPAFSYYNVKQSGDTSFNWSATITNNGPGDMHPIAMGFHSDMAGNSPTIEHGFSIDKSGKDDYAEGESGTFNFSFNTNKYDCGRVQVDGGFIDERYSTYHDTNFFAILIDYGVDCTSPASIPTPTPTPTQVLTPIISVPTCSNVDYVAQISYPSVNNNIRIFLRPQRGTRFLMD</sequence>